<protein>
    <submittedName>
        <fullName evidence="2">Uncharacterized protein</fullName>
    </submittedName>
</protein>
<feature type="non-terminal residue" evidence="2">
    <location>
        <position position="1"/>
    </location>
</feature>
<evidence type="ECO:0000313" key="3">
    <source>
        <dbReference type="Proteomes" id="UP000681967"/>
    </source>
</evidence>
<feature type="compositionally biased region" description="Acidic residues" evidence="1">
    <location>
        <begin position="57"/>
        <end position="66"/>
    </location>
</feature>
<organism evidence="2 3">
    <name type="scientific">Rotaria magnacalcarata</name>
    <dbReference type="NCBI Taxonomy" id="392030"/>
    <lineage>
        <taxon>Eukaryota</taxon>
        <taxon>Metazoa</taxon>
        <taxon>Spiralia</taxon>
        <taxon>Gnathifera</taxon>
        <taxon>Rotifera</taxon>
        <taxon>Eurotatoria</taxon>
        <taxon>Bdelloidea</taxon>
        <taxon>Philodinida</taxon>
        <taxon>Philodinidae</taxon>
        <taxon>Rotaria</taxon>
    </lineage>
</organism>
<reference evidence="2" key="1">
    <citation type="submission" date="2021-02" db="EMBL/GenBank/DDBJ databases">
        <authorList>
            <person name="Nowell W R."/>
        </authorList>
    </citation>
    <scope>NUCLEOTIDE SEQUENCE</scope>
</reference>
<proteinExistence type="predicted"/>
<dbReference type="EMBL" id="CAJOBH010162638">
    <property type="protein sequence ID" value="CAF4884191.1"/>
    <property type="molecule type" value="Genomic_DNA"/>
</dbReference>
<gene>
    <name evidence="2" type="ORF">BYL167_LOCUS51470</name>
</gene>
<feature type="compositionally biased region" description="Low complexity" evidence="1">
    <location>
        <begin position="24"/>
        <end position="52"/>
    </location>
</feature>
<feature type="region of interest" description="Disordered" evidence="1">
    <location>
        <begin position="1"/>
        <end position="66"/>
    </location>
</feature>
<dbReference type="Proteomes" id="UP000681967">
    <property type="component" value="Unassembled WGS sequence"/>
</dbReference>
<feature type="non-terminal residue" evidence="2">
    <location>
        <position position="66"/>
    </location>
</feature>
<dbReference type="AlphaFoldDB" id="A0A8S3C683"/>
<evidence type="ECO:0000313" key="2">
    <source>
        <dbReference type="EMBL" id="CAF4884191.1"/>
    </source>
</evidence>
<comment type="caution">
    <text evidence="2">The sequence shown here is derived from an EMBL/GenBank/DDBJ whole genome shotgun (WGS) entry which is preliminary data.</text>
</comment>
<sequence>PVRLKETSSKPVWSEDQWLSNAMNSTENETSSTLTDNNNNNDNNNNTKPIKTLTKDDDIDEIDFDT</sequence>
<name>A0A8S3C683_9BILA</name>
<accession>A0A8S3C683</accession>
<evidence type="ECO:0000256" key="1">
    <source>
        <dbReference type="SAM" id="MobiDB-lite"/>
    </source>
</evidence>